<gene>
    <name evidence="1" type="ORF">BQ8482_100185</name>
</gene>
<organism evidence="1 2">
    <name type="scientific">Mesorhizobium delmotii</name>
    <dbReference type="NCBI Taxonomy" id="1631247"/>
    <lineage>
        <taxon>Bacteria</taxon>
        <taxon>Pseudomonadati</taxon>
        <taxon>Pseudomonadota</taxon>
        <taxon>Alphaproteobacteria</taxon>
        <taxon>Hyphomicrobiales</taxon>
        <taxon>Phyllobacteriaceae</taxon>
        <taxon>Mesorhizobium</taxon>
    </lineage>
</organism>
<accession>A0A2P9AA43</accession>
<evidence type="ECO:0000313" key="1">
    <source>
        <dbReference type="EMBL" id="SJM27989.1"/>
    </source>
</evidence>
<dbReference type="EMBL" id="FUIG01000002">
    <property type="protein sequence ID" value="SJM27989.1"/>
    <property type="molecule type" value="Genomic_DNA"/>
</dbReference>
<dbReference type="AlphaFoldDB" id="A0A2P9AA43"/>
<dbReference type="Proteomes" id="UP000245698">
    <property type="component" value="Unassembled WGS sequence"/>
</dbReference>
<keyword evidence="2" id="KW-1185">Reference proteome</keyword>
<name>A0A2P9AA43_9HYPH</name>
<proteinExistence type="predicted"/>
<protein>
    <submittedName>
        <fullName evidence="1">Uncharacterized protein</fullName>
    </submittedName>
</protein>
<reference evidence="2" key="1">
    <citation type="submission" date="2016-12" db="EMBL/GenBank/DDBJ databases">
        <authorList>
            <person name="Brunel B."/>
        </authorList>
    </citation>
    <scope>NUCLEOTIDE SEQUENCE [LARGE SCALE GENOMIC DNA]</scope>
</reference>
<evidence type="ECO:0000313" key="2">
    <source>
        <dbReference type="Proteomes" id="UP000245698"/>
    </source>
</evidence>
<sequence length="60" mass="6960">MPYHYHSAHFISWGEHDLVITPQNISNFKVVGPVFSRAPRKKTVRKSRTIYYGLTNLWGG</sequence>